<keyword evidence="7" id="KW-1185">Reference proteome</keyword>
<evidence type="ECO:0000313" key="7">
    <source>
        <dbReference type="Proteomes" id="UP001213681"/>
    </source>
</evidence>
<proteinExistence type="predicted"/>
<dbReference type="PROSITE" id="PS00463">
    <property type="entry name" value="ZN2_CY6_FUNGAL_1"/>
    <property type="match status" value="1"/>
</dbReference>
<dbReference type="CDD" id="cd00067">
    <property type="entry name" value="GAL4"/>
    <property type="match status" value="1"/>
</dbReference>
<evidence type="ECO:0000256" key="1">
    <source>
        <dbReference type="ARBA" id="ARBA00023015"/>
    </source>
</evidence>
<name>A0AAD6C5M2_9EURO</name>
<dbReference type="PANTHER" id="PTHR47657">
    <property type="entry name" value="STEROL REGULATORY ELEMENT-BINDING PROTEIN ECM22"/>
    <property type="match status" value="1"/>
</dbReference>
<organism evidence="6 7">
    <name type="scientific">Penicillium daleae</name>
    <dbReference type="NCBI Taxonomy" id="63821"/>
    <lineage>
        <taxon>Eukaryota</taxon>
        <taxon>Fungi</taxon>
        <taxon>Dikarya</taxon>
        <taxon>Ascomycota</taxon>
        <taxon>Pezizomycotina</taxon>
        <taxon>Eurotiomycetes</taxon>
        <taxon>Eurotiomycetidae</taxon>
        <taxon>Eurotiales</taxon>
        <taxon>Aspergillaceae</taxon>
        <taxon>Penicillium</taxon>
    </lineage>
</organism>
<gene>
    <name evidence="6" type="ORF">N7458_006933</name>
</gene>
<dbReference type="InterPro" id="IPR052400">
    <property type="entry name" value="Zn2-C6_fungal_TF"/>
</dbReference>
<protein>
    <recommendedName>
        <fullName evidence="5">Zn(2)-C6 fungal-type domain-containing protein</fullName>
    </recommendedName>
</protein>
<reference evidence="6" key="2">
    <citation type="journal article" date="2023" name="IMA Fungus">
        <title>Comparative genomic study of the Penicillium genus elucidates a diverse pangenome and 15 lateral gene transfer events.</title>
        <authorList>
            <person name="Petersen C."/>
            <person name="Sorensen T."/>
            <person name="Nielsen M.R."/>
            <person name="Sondergaard T.E."/>
            <person name="Sorensen J.L."/>
            <person name="Fitzpatrick D.A."/>
            <person name="Frisvad J.C."/>
            <person name="Nielsen K.L."/>
        </authorList>
    </citation>
    <scope>NUCLEOTIDE SEQUENCE</scope>
    <source>
        <strain evidence="6">IBT 16125</strain>
    </source>
</reference>
<dbReference type="GO" id="GO:0000981">
    <property type="term" value="F:DNA-binding transcription factor activity, RNA polymerase II-specific"/>
    <property type="evidence" value="ECO:0007669"/>
    <property type="project" value="InterPro"/>
</dbReference>
<dbReference type="PANTHER" id="PTHR47657:SF7">
    <property type="entry name" value="STEROL REGULATORY ELEMENT-BINDING PROTEIN ECM22"/>
    <property type="match status" value="1"/>
</dbReference>
<dbReference type="InterPro" id="IPR021858">
    <property type="entry name" value="Fun_TF"/>
</dbReference>
<keyword evidence="3" id="KW-0804">Transcription</keyword>
<keyword evidence="2" id="KW-0238">DNA-binding</keyword>
<evidence type="ECO:0000259" key="5">
    <source>
        <dbReference type="PROSITE" id="PS50048"/>
    </source>
</evidence>
<dbReference type="Gene3D" id="4.10.240.10">
    <property type="entry name" value="Zn(2)-C6 fungal-type DNA-binding domain"/>
    <property type="match status" value="1"/>
</dbReference>
<dbReference type="InterPro" id="IPR001138">
    <property type="entry name" value="Zn2Cys6_DnaBD"/>
</dbReference>
<dbReference type="SUPFAM" id="SSF57701">
    <property type="entry name" value="Zn2/Cys6 DNA-binding domain"/>
    <property type="match status" value="1"/>
</dbReference>
<keyword evidence="4" id="KW-0539">Nucleus</keyword>
<dbReference type="Proteomes" id="UP001213681">
    <property type="component" value="Unassembled WGS sequence"/>
</dbReference>
<evidence type="ECO:0000313" key="6">
    <source>
        <dbReference type="EMBL" id="KAJ5450484.1"/>
    </source>
</evidence>
<evidence type="ECO:0000256" key="3">
    <source>
        <dbReference type="ARBA" id="ARBA00023163"/>
    </source>
</evidence>
<dbReference type="SMART" id="SM00066">
    <property type="entry name" value="GAL4"/>
    <property type="match status" value="1"/>
</dbReference>
<keyword evidence="1" id="KW-0805">Transcription regulation</keyword>
<dbReference type="GO" id="GO:0003677">
    <property type="term" value="F:DNA binding"/>
    <property type="evidence" value="ECO:0007669"/>
    <property type="project" value="UniProtKB-KW"/>
</dbReference>
<dbReference type="Pfam" id="PF11951">
    <property type="entry name" value="Fungal_trans_2"/>
    <property type="match status" value="1"/>
</dbReference>
<comment type="caution">
    <text evidence="6">The sequence shown here is derived from an EMBL/GenBank/DDBJ whole genome shotgun (WGS) entry which is preliminary data.</text>
</comment>
<accession>A0AAD6C5M2</accession>
<dbReference type="RefSeq" id="XP_056766019.1">
    <property type="nucleotide sequence ID" value="XM_056910315.1"/>
</dbReference>
<dbReference type="Pfam" id="PF00172">
    <property type="entry name" value="Zn_clus"/>
    <property type="match status" value="1"/>
</dbReference>
<feature type="domain" description="Zn(2)-C6 fungal-type" evidence="5">
    <location>
        <begin position="13"/>
        <end position="42"/>
    </location>
</feature>
<dbReference type="PROSITE" id="PS50048">
    <property type="entry name" value="ZN2_CY6_FUNGAL_2"/>
    <property type="match status" value="1"/>
</dbReference>
<sequence length="447" mass="50980">MGPRRTHHKSRNGCPECKSRRLKCDERYPCTNCVKHAIQCSYVAPNDNAVSPVSSVSPATQSQTHGQDTRQVYSFPQHAHCAPTRNGSYPWALDNGDIRPESENRLEFLGTLPSSSLDSPVPEEDWGLDLELMHHYCTVTCNTLSLREDARHVWRVVVPTEGYSNKYLTHGILAIAAVHRAYLYPMSAQKEKYIKASAYHLAAGLKEFRELIASPIDPANWQPVFCFASMISIHLCTVPIRLGVSRWPNPIANAVELFASVKGLQAIMKPFLPSLGRTQLAPMANSVWLESEMRVHSPSLAAQSLLPTDIWTQISRLHRFIEEYPFPETTSKDDPTEKHSDHRKDYESALKFYENSTRQIELAGPHVEAGMVFLWAYPLSKQFHEDLQARKPAALVLLAHYCVLLQAVDHKWYLNGMACQLLEDIERNIHPGYQDWLVWPKRWVYRR</sequence>
<dbReference type="GO" id="GO:0008270">
    <property type="term" value="F:zinc ion binding"/>
    <property type="evidence" value="ECO:0007669"/>
    <property type="project" value="InterPro"/>
</dbReference>
<dbReference type="GeneID" id="81600558"/>
<evidence type="ECO:0000256" key="2">
    <source>
        <dbReference type="ARBA" id="ARBA00023125"/>
    </source>
</evidence>
<dbReference type="InterPro" id="IPR036864">
    <property type="entry name" value="Zn2-C6_fun-type_DNA-bd_sf"/>
</dbReference>
<dbReference type="EMBL" id="JAPVEA010000006">
    <property type="protein sequence ID" value="KAJ5450484.1"/>
    <property type="molecule type" value="Genomic_DNA"/>
</dbReference>
<evidence type="ECO:0000256" key="4">
    <source>
        <dbReference type="ARBA" id="ARBA00023242"/>
    </source>
</evidence>
<dbReference type="AlphaFoldDB" id="A0AAD6C5M2"/>
<reference evidence="6" key="1">
    <citation type="submission" date="2022-12" db="EMBL/GenBank/DDBJ databases">
        <authorList>
            <person name="Petersen C."/>
        </authorList>
    </citation>
    <scope>NUCLEOTIDE SEQUENCE</scope>
    <source>
        <strain evidence="6">IBT 16125</strain>
    </source>
</reference>